<dbReference type="InParanoid" id="D2UXQ4"/>
<dbReference type="KEGG" id="ngr:NAEGRDRAFT_61206"/>
<sequence>MSFFSSHLFSHCINTLSYSTYYRNICCVGTFDLNNWYHGGEINVCKISKEFDRPTIKLLACLDNKIGIHKLVWSEIFKELITTANHDGSSSSSRIKLFDSRNLEYVVQQFSEHSKIINDIKWNNNNKDEFASVSGDGLVKIWDKRVKSSVITLLDKEQGVIPVTSCDWNKESDWILAVGNENGQLVIWDTRNDLQPLQRRQAHSFKINSISFDTVDTSRVMTGSNDHVLRIWNFSKNQQGIYLSQEHKIHRDIVKTAEWNIHSPDVVTSAGYDQNIITIPLFNMTQVKEYELEGTLVVCFQHI</sequence>
<dbReference type="PROSITE" id="PS50082">
    <property type="entry name" value="WD_REPEATS_2"/>
    <property type="match status" value="2"/>
</dbReference>
<keyword evidence="3" id="KW-0813">Transport</keyword>
<evidence type="ECO:0000256" key="9">
    <source>
        <dbReference type="ARBA" id="ARBA00024017"/>
    </source>
</evidence>
<organism evidence="13">
    <name type="scientific">Naegleria gruberi</name>
    <name type="common">Amoeba</name>
    <dbReference type="NCBI Taxonomy" id="5762"/>
    <lineage>
        <taxon>Eukaryota</taxon>
        <taxon>Discoba</taxon>
        <taxon>Heterolobosea</taxon>
        <taxon>Tetramitia</taxon>
        <taxon>Eutetramitia</taxon>
        <taxon>Vahlkampfiidae</taxon>
        <taxon>Naegleria</taxon>
    </lineage>
</organism>
<evidence type="ECO:0000256" key="6">
    <source>
        <dbReference type="ARBA" id="ARBA00022737"/>
    </source>
</evidence>
<dbReference type="InterPro" id="IPR044536">
    <property type="entry name" value="PEX7"/>
</dbReference>
<protein>
    <recommendedName>
        <fullName evidence="10">Peroxin-7</fullName>
    </recommendedName>
</protein>
<evidence type="ECO:0000256" key="4">
    <source>
        <dbReference type="ARBA" id="ARBA00022490"/>
    </source>
</evidence>
<dbReference type="RefSeq" id="XP_002683071.1">
    <property type="nucleotide sequence ID" value="XM_002683025.1"/>
</dbReference>
<dbReference type="GeneID" id="8863788"/>
<dbReference type="InterPro" id="IPR019775">
    <property type="entry name" value="WD40_repeat_CS"/>
</dbReference>
<keyword evidence="6" id="KW-0677">Repeat</keyword>
<evidence type="ECO:0000256" key="5">
    <source>
        <dbReference type="ARBA" id="ARBA00022574"/>
    </source>
</evidence>
<dbReference type="Pfam" id="PF00400">
    <property type="entry name" value="WD40"/>
    <property type="match status" value="3"/>
</dbReference>
<keyword evidence="4" id="KW-0963">Cytoplasm</keyword>
<dbReference type="VEuPathDB" id="AmoebaDB:NAEGRDRAFT_61206"/>
<evidence type="ECO:0000313" key="12">
    <source>
        <dbReference type="EMBL" id="EFC50327.1"/>
    </source>
</evidence>
<dbReference type="OrthoDB" id="273771at2759"/>
<feature type="repeat" description="WD" evidence="11">
    <location>
        <begin position="200"/>
        <end position="242"/>
    </location>
</feature>
<dbReference type="STRING" id="5762.D2UXQ4"/>
<dbReference type="InterPro" id="IPR036322">
    <property type="entry name" value="WD40_repeat_dom_sf"/>
</dbReference>
<reference evidence="12 13" key="1">
    <citation type="journal article" date="2010" name="Cell">
        <title>The genome of Naegleria gruberi illuminates early eukaryotic versatility.</title>
        <authorList>
            <person name="Fritz-Laylin L.K."/>
            <person name="Prochnik S.E."/>
            <person name="Ginger M.L."/>
            <person name="Dacks J.B."/>
            <person name="Carpenter M.L."/>
            <person name="Field M.C."/>
            <person name="Kuo A."/>
            <person name="Paredez A."/>
            <person name="Chapman J."/>
            <person name="Pham J."/>
            <person name="Shu S."/>
            <person name="Neupane R."/>
            <person name="Cipriano M."/>
            <person name="Mancuso J."/>
            <person name="Tu H."/>
            <person name="Salamov A."/>
            <person name="Lindquist E."/>
            <person name="Shapiro H."/>
            <person name="Lucas S."/>
            <person name="Grigoriev I.V."/>
            <person name="Cande W.Z."/>
            <person name="Fulton C."/>
            <person name="Rokhsar D.S."/>
            <person name="Dawson S.C."/>
        </authorList>
    </citation>
    <scope>NUCLEOTIDE SEQUENCE [LARGE SCALE GENOMIC DNA]</scope>
    <source>
        <strain evidence="12 13">NEG-M</strain>
    </source>
</reference>
<accession>D2UXQ4</accession>
<dbReference type="PROSITE" id="PS00678">
    <property type="entry name" value="WD_REPEATS_1"/>
    <property type="match status" value="1"/>
</dbReference>
<dbReference type="InterPro" id="IPR001680">
    <property type="entry name" value="WD40_rpt"/>
</dbReference>
<dbReference type="EMBL" id="GG738845">
    <property type="protein sequence ID" value="EFC50327.1"/>
    <property type="molecule type" value="Genomic_DNA"/>
</dbReference>
<dbReference type="eggNOG" id="KOG0277">
    <property type="taxonomic scope" value="Eukaryota"/>
</dbReference>
<dbReference type="SMART" id="SM00320">
    <property type="entry name" value="WD40"/>
    <property type="match status" value="5"/>
</dbReference>
<evidence type="ECO:0000256" key="8">
    <source>
        <dbReference type="ARBA" id="ARBA00023140"/>
    </source>
</evidence>
<feature type="repeat" description="WD" evidence="11">
    <location>
        <begin position="110"/>
        <end position="152"/>
    </location>
</feature>
<evidence type="ECO:0000313" key="13">
    <source>
        <dbReference type="Proteomes" id="UP000006671"/>
    </source>
</evidence>
<dbReference type="GO" id="GO:0005053">
    <property type="term" value="F:peroxisome matrix targeting signal-2 binding"/>
    <property type="evidence" value="ECO:0007669"/>
    <property type="project" value="InterPro"/>
</dbReference>
<evidence type="ECO:0000256" key="10">
    <source>
        <dbReference type="ARBA" id="ARBA00032565"/>
    </source>
</evidence>
<evidence type="ECO:0000256" key="7">
    <source>
        <dbReference type="ARBA" id="ARBA00022927"/>
    </source>
</evidence>
<name>D2UXQ4_NAEGR</name>
<keyword evidence="7" id="KW-0653">Protein transport</keyword>
<dbReference type="PANTHER" id="PTHR46027:SF1">
    <property type="entry name" value="PEROXISOMAL TARGETING SIGNAL 2 RECEPTOR"/>
    <property type="match status" value="1"/>
</dbReference>
<comment type="similarity">
    <text evidence="9">Belongs to the WD repeat peroxin-7 family.</text>
</comment>
<dbReference type="GO" id="GO:0005829">
    <property type="term" value="C:cytosol"/>
    <property type="evidence" value="ECO:0007669"/>
    <property type="project" value="UniProtKB-SubCell"/>
</dbReference>
<evidence type="ECO:0000256" key="11">
    <source>
        <dbReference type="PROSITE-ProRule" id="PRU00221"/>
    </source>
</evidence>
<dbReference type="GO" id="GO:0016558">
    <property type="term" value="P:protein import into peroxisome matrix"/>
    <property type="evidence" value="ECO:0007669"/>
    <property type="project" value="InterPro"/>
</dbReference>
<keyword evidence="5 11" id="KW-0853">WD repeat</keyword>
<keyword evidence="13" id="KW-1185">Reference proteome</keyword>
<keyword evidence="8" id="KW-0576">Peroxisome</keyword>
<dbReference type="Proteomes" id="UP000006671">
    <property type="component" value="Unassembled WGS sequence"/>
</dbReference>
<gene>
    <name evidence="12" type="ORF">NAEGRDRAFT_61206</name>
</gene>
<dbReference type="SUPFAM" id="SSF50978">
    <property type="entry name" value="WD40 repeat-like"/>
    <property type="match status" value="1"/>
</dbReference>
<dbReference type="PROSITE" id="PS50294">
    <property type="entry name" value="WD_REPEATS_REGION"/>
    <property type="match status" value="2"/>
</dbReference>
<proteinExistence type="inferred from homology"/>
<evidence type="ECO:0000256" key="1">
    <source>
        <dbReference type="ARBA" id="ARBA00004253"/>
    </source>
</evidence>
<dbReference type="GO" id="GO:0005782">
    <property type="term" value="C:peroxisomal matrix"/>
    <property type="evidence" value="ECO:0007669"/>
    <property type="project" value="UniProtKB-SubCell"/>
</dbReference>
<dbReference type="PANTHER" id="PTHR46027">
    <property type="entry name" value="PEROXISOMAL TARGETING SIGNAL 2 RECEPTOR"/>
    <property type="match status" value="1"/>
</dbReference>
<dbReference type="OMA" id="IWDKRVK"/>
<dbReference type="InterPro" id="IPR015943">
    <property type="entry name" value="WD40/YVTN_repeat-like_dom_sf"/>
</dbReference>
<evidence type="ECO:0000256" key="3">
    <source>
        <dbReference type="ARBA" id="ARBA00022448"/>
    </source>
</evidence>
<comment type="subcellular location">
    <subcellularLocation>
        <location evidence="2">Cytoplasm</location>
        <location evidence="2">Cytosol</location>
    </subcellularLocation>
    <subcellularLocation>
        <location evidence="1">Peroxisome matrix</location>
    </subcellularLocation>
</comment>
<dbReference type="Gene3D" id="2.130.10.10">
    <property type="entry name" value="YVTN repeat-like/Quinoprotein amine dehydrogenase"/>
    <property type="match status" value="1"/>
</dbReference>
<dbReference type="AlphaFoldDB" id="D2UXQ4"/>
<evidence type="ECO:0000256" key="2">
    <source>
        <dbReference type="ARBA" id="ARBA00004514"/>
    </source>
</evidence>